<evidence type="ECO:0000256" key="1">
    <source>
        <dbReference type="ARBA" id="ARBA00022741"/>
    </source>
</evidence>
<dbReference type="PANTHER" id="PTHR11070:SF2">
    <property type="entry name" value="ATP-DEPENDENT DNA HELICASE SRS2"/>
    <property type="match status" value="1"/>
</dbReference>
<dbReference type="SUPFAM" id="SSF52540">
    <property type="entry name" value="P-loop containing nucleoside triphosphate hydrolases"/>
    <property type="match status" value="1"/>
</dbReference>
<comment type="caution">
    <text evidence="7">The sequence shown here is derived from an EMBL/GenBank/DDBJ whole genome shotgun (WGS) entry which is preliminary data.</text>
</comment>
<gene>
    <name evidence="7" type="ORF">DWW65_05875</name>
</gene>
<dbReference type="EMBL" id="QRXY01000006">
    <property type="protein sequence ID" value="RGU46132.1"/>
    <property type="molecule type" value="Genomic_DNA"/>
</dbReference>
<evidence type="ECO:0000256" key="5">
    <source>
        <dbReference type="PROSITE-ProRule" id="PRU00560"/>
    </source>
</evidence>
<dbReference type="GO" id="GO:0000725">
    <property type="term" value="P:recombinational repair"/>
    <property type="evidence" value="ECO:0007669"/>
    <property type="project" value="TreeGrafter"/>
</dbReference>
<feature type="domain" description="UvrD-like helicase ATP-binding" evidence="6">
    <location>
        <begin position="1"/>
        <end position="230"/>
    </location>
</feature>
<dbReference type="InterPro" id="IPR000212">
    <property type="entry name" value="DNA_helicase_UvrD/REP"/>
</dbReference>
<dbReference type="PANTHER" id="PTHR11070">
    <property type="entry name" value="UVRD / RECB / PCRA DNA HELICASE FAMILY MEMBER"/>
    <property type="match status" value="1"/>
</dbReference>
<evidence type="ECO:0000256" key="3">
    <source>
        <dbReference type="ARBA" id="ARBA00022806"/>
    </source>
</evidence>
<keyword evidence="3 5" id="KW-0347">Helicase</keyword>
<dbReference type="GO" id="GO:0016887">
    <property type="term" value="F:ATP hydrolysis activity"/>
    <property type="evidence" value="ECO:0007669"/>
    <property type="project" value="RHEA"/>
</dbReference>
<proteinExistence type="predicted"/>
<dbReference type="Gene3D" id="3.40.50.300">
    <property type="entry name" value="P-loop containing nucleotide triphosphate hydrolases"/>
    <property type="match status" value="2"/>
</dbReference>
<accession>A0A3R6AIS6</accession>
<keyword evidence="1 5" id="KW-0547">Nucleotide-binding</keyword>
<reference evidence="7 8" key="1">
    <citation type="submission" date="2018-08" db="EMBL/GenBank/DDBJ databases">
        <title>A genome reference for cultivated species of the human gut microbiota.</title>
        <authorList>
            <person name="Zou Y."/>
            <person name="Xue W."/>
            <person name="Luo G."/>
        </authorList>
    </citation>
    <scope>NUCLEOTIDE SEQUENCE [LARGE SCALE GENOMIC DNA]</scope>
    <source>
        <strain evidence="7 8">AF16-31</strain>
    </source>
</reference>
<feature type="binding site" evidence="5">
    <location>
        <begin position="20"/>
        <end position="27"/>
    </location>
    <ligand>
        <name>ATP</name>
        <dbReference type="ChEBI" id="CHEBI:30616"/>
    </ligand>
</feature>
<dbReference type="GO" id="GO:0005524">
    <property type="term" value="F:ATP binding"/>
    <property type="evidence" value="ECO:0007669"/>
    <property type="project" value="UniProtKB-UniRule"/>
</dbReference>
<dbReference type="InterPro" id="IPR027785">
    <property type="entry name" value="UvrD-like_helicase_C"/>
</dbReference>
<dbReference type="GO" id="GO:0043138">
    <property type="term" value="F:3'-5' DNA helicase activity"/>
    <property type="evidence" value="ECO:0007669"/>
    <property type="project" value="UniProtKB-EC"/>
</dbReference>
<keyword evidence="2 5" id="KW-0378">Hydrolase</keyword>
<dbReference type="Proteomes" id="UP000285693">
    <property type="component" value="Unassembled WGS sequence"/>
</dbReference>
<evidence type="ECO:0000256" key="4">
    <source>
        <dbReference type="ARBA" id="ARBA00022840"/>
    </source>
</evidence>
<sequence>MLSPIQKEIVEESGNLIVRASAGTGKTHTMVSKIVYDIEYQHTHKVVAAITFTIKAANEIKERMTIDTADHFIGTNNSFAIEEIIKPFMKDVFGMEYKLDMSTDYSTKVNTFAEGVVKIKDEQILCSYRNSKENFIFQLALDILKKSKACQLYLQAKYFKIYVDEYQDCDKDMHALFMYICEILRIDTFVVGDEKQSIYMWRGAYPKAFMSIWDRPDFSKKFMRDNFRSCQQIQNYSNLLCNETRDLYKPVNDLSSIIMVCATAHNWVSSVIPYLDTEKKCALLRYSNADAETGSNELTDGNVEFTYVPQTPIADITTETAWLYSAVAKFFVLPKYSIFDFRDEIPNEVIGNKKVLNYIKNTFRILDECIKQDDAVGFEKQIVLIANYLGYETRSEHCERLYKTICDKRYHSAFKIDDLKRIAITFHSSKGLEFEQVIMFVSDYRLSSEQDIYNHYVAATRAKSKLIMVYINGDWNVKQFAKNINRILAESNLKMSDVATVVNCL</sequence>
<dbReference type="InterPro" id="IPR027417">
    <property type="entry name" value="P-loop_NTPase"/>
</dbReference>
<dbReference type="GO" id="GO:0003677">
    <property type="term" value="F:DNA binding"/>
    <property type="evidence" value="ECO:0007669"/>
    <property type="project" value="InterPro"/>
</dbReference>
<dbReference type="RefSeq" id="WP_117823700.1">
    <property type="nucleotide sequence ID" value="NZ_QRXY01000006.1"/>
</dbReference>
<dbReference type="Pfam" id="PF00580">
    <property type="entry name" value="UvrD-helicase"/>
    <property type="match status" value="2"/>
</dbReference>
<evidence type="ECO:0000259" key="6">
    <source>
        <dbReference type="PROSITE" id="PS51198"/>
    </source>
</evidence>
<evidence type="ECO:0000313" key="7">
    <source>
        <dbReference type="EMBL" id="RGU46132.1"/>
    </source>
</evidence>
<protein>
    <submittedName>
        <fullName evidence="7">ATP-dependent helicase</fullName>
    </submittedName>
</protein>
<dbReference type="PROSITE" id="PS51198">
    <property type="entry name" value="UVRD_HELICASE_ATP_BIND"/>
    <property type="match status" value="1"/>
</dbReference>
<keyword evidence="4 5" id="KW-0067">ATP-binding</keyword>
<name>A0A3R6AIS6_9FIRM</name>
<evidence type="ECO:0000256" key="2">
    <source>
        <dbReference type="ARBA" id="ARBA00022801"/>
    </source>
</evidence>
<evidence type="ECO:0000313" key="8">
    <source>
        <dbReference type="Proteomes" id="UP000285693"/>
    </source>
</evidence>
<dbReference type="AlphaFoldDB" id="A0A3R6AIS6"/>
<dbReference type="Pfam" id="PF13538">
    <property type="entry name" value="UvrD_C_2"/>
    <property type="match status" value="1"/>
</dbReference>
<dbReference type="InterPro" id="IPR014016">
    <property type="entry name" value="UvrD-like_ATP-bd"/>
</dbReference>
<organism evidence="7 8">
    <name type="scientific">Coprococcus comes</name>
    <dbReference type="NCBI Taxonomy" id="410072"/>
    <lineage>
        <taxon>Bacteria</taxon>
        <taxon>Bacillati</taxon>
        <taxon>Bacillota</taxon>
        <taxon>Clostridia</taxon>
        <taxon>Lachnospirales</taxon>
        <taxon>Lachnospiraceae</taxon>
        <taxon>Coprococcus</taxon>
    </lineage>
</organism>